<feature type="compositionally biased region" description="Pro residues" evidence="1">
    <location>
        <begin position="43"/>
        <end position="52"/>
    </location>
</feature>
<name>A0A8J3KFP0_9ACTN</name>
<evidence type="ECO:0000313" key="3">
    <source>
        <dbReference type="Proteomes" id="UP000659904"/>
    </source>
</evidence>
<dbReference type="EMBL" id="BONH01000047">
    <property type="protein sequence ID" value="GIG02063.1"/>
    <property type="molecule type" value="Genomic_DNA"/>
</dbReference>
<reference evidence="2 3" key="1">
    <citation type="submission" date="2021-01" db="EMBL/GenBank/DDBJ databases">
        <title>Whole genome shotgun sequence of Catellatospora citrea NBRC 14495.</title>
        <authorList>
            <person name="Komaki H."/>
            <person name="Tamura T."/>
        </authorList>
    </citation>
    <scope>NUCLEOTIDE SEQUENCE [LARGE SCALE GENOMIC DNA]</scope>
    <source>
        <strain evidence="2 3">NBRC 14495</strain>
    </source>
</reference>
<evidence type="ECO:0000256" key="1">
    <source>
        <dbReference type="SAM" id="MobiDB-lite"/>
    </source>
</evidence>
<comment type="caution">
    <text evidence="2">The sequence shown here is derived from an EMBL/GenBank/DDBJ whole genome shotgun (WGS) entry which is preliminary data.</text>
</comment>
<sequence length="105" mass="11456">MLTAPAEARPLPGCWERHAAVRRLVNGGLQRQVIASRLGLHPAPSPATPMPPAWNNSSPAWPPVTPRPSKDYLGARWNAGCTDATRLTEELRDHGYKGSSRTVRP</sequence>
<protein>
    <submittedName>
        <fullName evidence="2">Uncharacterized protein</fullName>
    </submittedName>
</protein>
<feature type="region of interest" description="Disordered" evidence="1">
    <location>
        <begin position="40"/>
        <end position="67"/>
    </location>
</feature>
<organism evidence="2 3">
    <name type="scientific">Catellatospora citrea</name>
    <dbReference type="NCBI Taxonomy" id="53366"/>
    <lineage>
        <taxon>Bacteria</taxon>
        <taxon>Bacillati</taxon>
        <taxon>Actinomycetota</taxon>
        <taxon>Actinomycetes</taxon>
        <taxon>Micromonosporales</taxon>
        <taxon>Micromonosporaceae</taxon>
        <taxon>Catellatospora</taxon>
    </lineage>
</organism>
<dbReference type="Proteomes" id="UP000659904">
    <property type="component" value="Unassembled WGS sequence"/>
</dbReference>
<feature type="compositionally biased region" description="Basic and acidic residues" evidence="1">
    <location>
        <begin position="86"/>
        <end position="96"/>
    </location>
</feature>
<feature type="region of interest" description="Disordered" evidence="1">
    <location>
        <begin position="83"/>
        <end position="105"/>
    </location>
</feature>
<dbReference type="AlphaFoldDB" id="A0A8J3KFP0"/>
<proteinExistence type="predicted"/>
<gene>
    <name evidence="2" type="ORF">Cci01nite_71560</name>
</gene>
<evidence type="ECO:0000313" key="2">
    <source>
        <dbReference type="EMBL" id="GIG02063.1"/>
    </source>
</evidence>
<accession>A0A8J3KFP0</accession>
<keyword evidence="3" id="KW-1185">Reference proteome</keyword>